<dbReference type="Gramene" id="RZC62397">
    <property type="protein sequence ID" value="RZC62397"/>
    <property type="gene ID" value="C5167_024176"/>
</dbReference>
<dbReference type="InterPro" id="IPR016024">
    <property type="entry name" value="ARM-type_fold"/>
</dbReference>
<sequence>MQMHINPALAEATILSLRQAPQPYQTCQYILENSQVANARFQAAGAIRDVGIREWGFLPDDDKRSLISFCLRFVMQHANSCEGYVLAKVSAVTAQFLKRGWLDFLVAEKEAFLFEVSEFSPSTSSAMGLPREFHEQCRASLEHDYLKVNLLLLSLSISMNSFTLATLVRF</sequence>
<evidence type="ECO:0000313" key="10">
    <source>
        <dbReference type="Proteomes" id="UP000316621"/>
    </source>
</evidence>
<accession>A0A4Y7JNU1</accession>
<evidence type="ECO:0000256" key="5">
    <source>
        <dbReference type="ARBA" id="ARBA00022490"/>
    </source>
</evidence>
<evidence type="ECO:0000256" key="7">
    <source>
        <dbReference type="ARBA" id="ARBA00023242"/>
    </source>
</evidence>
<dbReference type="GO" id="GO:0005643">
    <property type="term" value="C:nuclear pore"/>
    <property type="evidence" value="ECO:0007669"/>
    <property type="project" value="TreeGrafter"/>
</dbReference>
<dbReference type="GO" id="GO:0006611">
    <property type="term" value="P:protein export from nucleus"/>
    <property type="evidence" value="ECO:0007669"/>
    <property type="project" value="TreeGrafter"/>
</dbReference>
<dbReference type="GO" id="GO:0005049">
    <property type="term" value="F:nuclear export signal receptor activity"/>
    <property type="evidence" value="ECO:0007669"/>
    <property type="project" value="InterPro"/>
</dbReference>
<dbReference type="GO" id="GO:0005737">
    <property type="term" value="C:cytoplasm"/>
    <property type="evidence" value="ECO:0007669"/>
    <property type="project" value="UniProtKB-SubCell"/>
</dbReference>
<keyword evidence="6" id="KW-0653">Protein transport</keyword>
<dbReference type="InterPro" id="IPR011989">
    <property type="entry name" value="ARM-like"/>
</dbReference>
<dbReference type="STRING" id="3469.A0A4Y7JNU1"/>
<dbReference type="PANTHER" id="PTHR12596:SF1">
    <property type="entry name" value="EXPORTIN-4"/>
    <property type="match status" value="1"/>
</dbReference>
<dbReference type="InterPro" id="IPR044189">
    <property type="entry name" value="XPO4/7-like"/>
</dbReference>
<evidence type="ECO:0000256" key="8">
    <source>
        <dbReference type="ARBA" id="ARBA00040444"/>
    </source>
</evidence>
<evidence type="ECO:0000313" key="9">
    <source>
        <dbReference type="EMBL" id="RZC62397.1"/>
    </source>
</evidence>
<keyword evidence="4" id="KW-0813">Transport</keyword>
<evidence type="ECO:0000256" key="6">
    <source>
        <dbReference type="ARBA" id="ARBA00022927"/>
    </source>
</evidence>
<evidence type="ECO:0000256" key="1">
    <source>
        <dbReference type="ARBA" id="ARBA00004123"/>
    </source>
</evidence>
<dbReference type="PANTHER" id="PTHR12596">
    <property type="entry name" value="EXPORTIN 4,7-RELATED"/>
    <property type="match status" value="1"/>
</dbReference>
<reference evidence="9 10" key="1">
    <citation type="journal article" date="2018" name="Science">
        <title>The opium poppy genome and morphinan production.</title>
        <authorList>
            <person name="Guo L."/>
            <person name="Winzer T."/>
            <person name="Yang X."/>
            <person name="Li Y."/>
            <person name="Ning Z."/>
            <person name="He Z."/>
            <person name="Teodor R."/>
            <person name="Lu Y."/>
            <person name="Bowser T.A."/>
            <person name="Graham I.A."/>
            <person name="Ye K."/>
        </authorList>
    </citation>
    <scope>NUCLEOTIDE SEQUENCE [LARGE SCALE GENOMIC DNA]</scope>
    <source>
        <strain evidence="10">cv. HN1</strain>
        <tissue evidence="9">Leaves</tissue>
    </source>
</reference>
<keyword evidence="5" id="KW-0963">Cytoplasm</keyword>
<comment type="similarity">
    <text evidence="3">Belongs to the exportin family.</text>
</comment>
<keyword evidence="10" id="KW-1185">Reference proteome</keyword>
<dbReference type="SUPFAM" id="SSF48371">
    <property type="entry name" value="ARM repeat"/>
    <property type="match status" value="1"/>
</dbReference>
<comment type="subcellular location">
    <subcellularLocation>
        <location evidence="2">Cytoplasm</location>
    </subcellularLocation>
    <subcellularLocation>
        <location evidence="1">Nucleus</location>
    </subcellularLocation>
</comment>
<dbReference type="AlphaFoldDB" id="A0A4Y7JNU1"/>
<organism evidence="9 10">
    <name type="scientific">Papaver somniferum</name>
    <name type="common">Opium poppy</name>
    <dbReference type="NCBI Taxonomy" id="3469"/>
    <lineage>
        <taxon>Eukaryota</taxon>
        <taxon>Viridiplantae</taxon>
        <taxon>Streptophyta</taxon>
        <taxon>Embryophyta</taxon>
        <taxon>Tracheophyta</taxon>
        <taxon>Spermatophyta</taxon>
        <taxon>Magnoliopsida</taxon>
        <taxon>Ranunculales</taxon>
        <taxon>Papaveraceae</taxon>
        <taxon>Papaveroideae</taxon>
        <taxon>Papaver</taxon>
    </lineage>
</organism>
<evidence type="ECO:0000256" key="4">
    <source>
        <dbReference type="ARBA" id="ARBA00022448"/>
    </source>
</evidence>
<keyword evidence="7" id="KW-0539">Nucleus</keyword>
<evidence type="ECO:0000256" key="2">
    <source>
        <dbReference type="ARBA" id="ARBA00004496"/>
    </source>
</evidence>
<dbReference type="Gene3D" id="1.25.10.10">
    <property type="entry name" value="Leucine-rich Repeat Variant"/>
    <property type="match status" value="1"/>
</dbReference>
<name>A0A4Y7JNU1_PAPSO</name>
<gene>
    <name evidence="9" type="ORF">C5167_024176</name>
</gene>
<proteinExistence type="inferred from homology"/>
<dbReference type="Proteomes" id="UP000316621">
    <property type="component" value="Chromosome 5"/>
</dbReference>
<protein>
    <recommendedName>
        <fullName evidence="8">Exportin-4</fullName>
    </recommendedName>
</protein>
<evidence type="ECO:0000256" key="3">
    <source>
        <dbReference type="ARBA" id="ARBA00009466"/>
    </source>
</evidence>
<dbReference type="EMBL" id="CM010719">
    <property type="protein sequence ID" value="RZC62397.1"/>
    <property type="molecule type" value="Genomic_DNA"/>
</dbReference>
<dbReference type="OMA" id="MQMHINP"/>